<feature type="non-terminal residue" evidence="1">
    <location>
        <position position="1"/>
    </location>
</feature>
<dbReference type="InterPro" id="IPR008928">
    <property type="entry name" value="6-hairpin_glycosidase_sf"/>
</dbReference>
<accession>A0A383AM43</accession>
<evidence type="ECO:0000313" key="1">
    <source>
        <dbReference type="EMBL" id="SVE08673.1"/>
    </source>
</evidence>
<dbReference type="SUPFAM" id="SSF48208">
    <property type="entry name" value="Six-hairpin glycosidases"/>
    <property type="match status" value="1"/>
</dbReference>
<dbReference type="GO" id="GO:0005975">
    <property type="term" value="P:carbohydrate metabolic process"/>
    <property type="evidence" value="ECO:0007669"/>
    <property type="project" value="InterPro"/>
</dbReference>
<name>A0A383AM43_9ZZZZ</name>
<organism evidence="1">
    <name type="scientific">marine metagenome</name>
    <dbReference type="NCBI Taxonomy" id="408172"/>
    <lineage>
        <taxon>unclassified sequences</taxon>
        <taxon>metagenomes</taxon>
        <taxon>ecological metagenomes</taxon>
    </lineage>
</organism>
<feature type="non-terminal residue" evidence="1">
    <location>
        <position position="251"/>
    </location>
</feature>
<dbReference type="PANTHER" id="PTHR42899">
    <property type="entry name" value="SPERMATOGENESIS-ASSOCIATED PROTEIN 20"/>
    <property type="match status" value="1"/>
</dbReference>
<protein>
    <recommendedName>
        <fullName evidence="2">DUF255 domain-containing protein</fullName>
    </recommendedName>
</protein>
<proteinExistence type="predicted"/>
<dbReference type="PANTHER" id="PTHR42899:SF1">
    <property type="entry name" value="SPERMATOGENESIS-ASSOCIATED PROTEIN 20"/>
    <property type="match status" value="1"/>
</dbReference>
<dbReference type="EMBL" id="UINC01193189">
    <property type="protein sequence ID" value="SVE08673.1"/>
    <property type="molecule type" value="Genomic_DNA"/>
</dbReference>
<gene>
    <name evidence="1" type="ORF">METZ01_LOCUS461527</name>
</gene>
<dbReference type="InterPro" id="IPR024705">
    <property type="entry name" value="Ssp411"/>
</dbReference>
<dbReference type="AlphaFoldDB" id="A0A383AM43"/>
<evidence type="ECO:0008006" key="2">
    <source>
        <dbReference type="Google" id="ProtNLM"/>
    </source>
</evidence>
<reference evidence="1" key="1">
    <citation type="submission" date="2018-05" db="EMBL/GenBank/DDBJ databases">
        <authorList>
            <person name="Lanie J.A."/>
            <person name="Ng W.-L."/>
            <person name="Kazmierczak K.M."/>
            <person name="Andrzejewski T.M."/>
            <person name="Davidsen T.M."/>
            <person name="Wayne K.J."/>
            <person name="Tettelin H."/>
            <person name="Glass J.I."/>
            <person name="Rusch D."/>
            <person name="Podicherti R."/>
            <person name="Tsui H.-C.T."/>
            <person name="Winkler M.E."/>
        </authorList>
    </citation>
    <scope>NUCLEOTIDE SEQUENCE</scope>
</reference>
<sequence length="251" mass="28319">SGGIYDHLGGGFHRYSVDHKWLVPHFEKMLYDNALLSKVYFQAYQITDNPQFLKVGTKTLDYVLREMTSDEGAFCSTQDADTEGGEGRFFVWTPDEVLNVLGQEQGEIFCAAYDVDDVGNFEGKSILNRPVSAEDIAAQYKLTVDELEATMGENRERLLEERSNRVHPGRDDKVQVSWNGLMISAMTIGFQTTGECRYIEAGQNAATFILENMFQPDGRLLHSYKDGEAKHNAYLDDYGGFMNGLIDLYES</sequence>